<evidence type="ECO:0000256" key="3">
    <source>
        <dbReference type="ARBA" id="ARBA00022729"/>
    </source>
</evidence>
<evidence type="ECO:0000256" key="4">
    <source>
        <dbReference type="SAM" id="SignalP"/>
    </source>
</evidence>
<dbReference type="PANTHER" id="PTHR22923">
    <property type="entry name" value="CEREBELLIN-RELATED"/>
    <property type="match status" value="1"/>
</dbReference>
<comment type="subcellular location">
    <subcellularLocation>
        <location evidence="1">Secreted</location>
    </subcellularLocation>
</comment>
<dbReference type="PROSITE" id="PS50871">
    <property type="entry name" value="C1Q"/>
    <property type="match status" value="1"/>
</dbReference>
<dbReference type="Gene3D" id="2.60.120.40">
    <property type="match status" value="1"/>
</dbReference>
<dbReference type="AlphaFoldDB" id="A0ABD3XGV7"/>
<evidence type="ECO:0000256" key="1">
    <source>
        <dbReference type="ARBA" id="ARBA00004613"/>
    </source>
</evidence>
<dbReference type="SUPFAM" id="SSF49842">
    <property type="entry name" value="TNF-like"/>
    <property type="match status" value="1"/>
</dbReference>
<dbReference type="Pfam" id="PF00386">
    <property type="entry name" value="C1q"/>
    <property type="match status" value="1"/>
</dbReference>
<evidence type="ECO:0000256" key="2">
    <source>
        <dbReference type="ARBA" id="ARBA00022525"/>
    </source>
</evidence>
<dbReference type="PANTHER" id="PTHR22923:SF116">
    <property type="entry name" value="C1Q DOMAIN-CONTAINING PROTEIN"/>
    <property type="match status" value="1"/>
</dbReference>
<dbReference type="EMBL" id="JBJQND010000002">
    <property type="protein sequence ID" value="KAL3885497.1"/>
    <property type="molecule type" value="Genomic_DNA"/>
</dbReference>
<keyword evidence="3 4" id="KW-0732">Signal</keyword>
<dbReference type="GO" id="GO:0005576">
    <property type="term" value="C:extracellular region"/>
    <property type="evidence" value="ECO:0007669"/>
    <property type="project" value="UniProtKB-SubCell"/>
</dbReference>
<evidence type="ECO:0000313" key="7">
    <source>
        <dbReference type="Proteomes" id="UP001634394"/>
    </source>
</evidence>
<gene>
    <name evidence="6" type="ORF">ACJMK2_025550</name>
</gene>
<evidence type="ECO:0000259" key="5">
    <source>
        <dbReference type="PROSITE" id="PS50871"/>
    </source>
</evidence>
<dbReference type="InterPro" id="IPR001073">
    <property type="entry name" value="C1q_dom"/>
</dbReference>
<reference evidence="6 7" key="1">
    <citation type="submission" date="2024-11" db="EMBL/GenBank/DDBJ databases">
        <title>Chromosome-level genome assembly of the freshwater bivalve Anodonta woodiana.</title>
        <authorList>
            <person name="Chen X."/>
        </authorList>
    </citation>
    <scope>NUCLEOTIDE SEQUENCE [LARGE SCALE GENOMIC DNA]</scope>
    <source>
        <strain evidence="6">MN2024</strain>
        <tissue evidence="6">Gills</tissue>
    </source>
</reference>
<dbReference type="InterPro" id="IPR008983">
    <property type="entry name" value="Tumour_necrosis_fac-like_dom"/>
</dbReference>
<feature type="signal peptide" evidence="4">
    <location>
        <begin position="1"/>
        <end position="19"/>
    </location>
</feature>
<dbReference type="PRINTS" id="PR00007">
    <property type="entry name" value="COMPLEMNTC1Q"/>
</dbReference>
<dbReference type="Proteomes" id="UP001634394">
    <property type="component" value="Unassembled WGS sequence"/>
</dbReference>
<sequence>MQIIVELVFFVTLWGLGVMEDTENANLEAIRARLSEEKARRLLLESDVEMLMLQDEKRRCERRNKEDLCQTHCLNKAGVAFTARLSKDLTHSARAVVPFDDVLVNEGNFYNPLTGKFTAPYRGLYLFSVTVISPPGQTVHCQLMKDDTEIGRLYEGETQANRHKSGSVTVVTVLDKGQEVYVMGYHGISVETIHGNLFTTFTGLLQMKYD</sequence>
<evidence type="ECO:0000313" key="6">
    <source>
        <dbReference type="EMBL" id="KAL3885497.1"/>
    </source>
</evidence>
<dbReference type="SMART" id="SM00110">
    <property type="entry name" value="C1Q"/>
    <property type="match status" value="1"/>
</dbReference>
<feature type="chain" id="PRO_5044817273" description="C1q domain-containing protein" evidence="4">
    <location>
        <begin position="20"/>
        <end position="210"/>
    </location>
</feature>
<organism evidence="6 7">
    <name type="scientific">Sinanodonta woodiana</name>
    <name type="common">Chinese pond mussel</name>
    <name type="synonym">Anodonta woodiana</name>
    <dbReference type="NCBI Taxonomy" id="1069815"/>
    <lineage>
        <taxon>Eukaryota</taxon>
        <taxon>Metazoa</taxon>
        <taxon>Spiralia</taxon>
        <taxon>Lophotrochozoa</taxon>
        <taxon>Mollusca</taxon>
        <taxon>Bivalvia</taxon>
        <taxon>Autobranchia</taxon>
        <taxon>Heteroconchia</taxon>
        <taxon>Palaeoheterodonta</taxon>
        <taxon>Unionida</taxon>
        <taxon>Unionoidea</taxon>
        <taxon>Unionidae</taxon>
        <taxon>Unioninae</taxon>
        <taxon>Sinanodonta</taxon>
    </lineage>
</organism>
<keyword evidence="7" id="KW-1185">Reference proteome</keyword>
<comment type="caution">
    <text evidence="6">The sequence shown here is derived from an EMBL/GenBank/DDBJ whole genome shotgun (WGS) entry which is preliminary data.</text>
</comment>
<proteinExistence type="predicted"/>
<feature type="domain" description="C1q" evidence="5">
    <location>
        <begin position="74"/>
        <end position="210"/>
    </location>
</feature>
<accession>A0ABD3XGV7</accession>
<keyword evidence="2" id="KW-0964">Secreted</keyword>
<name>A0ABD3XGV7_SINWO</name>
<protein>
    <recommendedName>
        <fullName evidence="5">C1q domain-containing protein</fullName>
    </recommendedName>
</protein>
<dbReference type="InterPro" id="IPR050822">
    <property type="entry name" value="Cerebellin_Synaptic_Org"/>
</dbReference>